<dbReference type="Proteomes" id="UP000236520">
    <property type="component" value="Unassembled WGS sequence"/>
</dbReference>
<evidence type="ECO:0000256" key="1">
    <source>
        <dbReference type="SAM" id="MobiDB-lite"/>
    </source>
</evidence>
<feature type="region of interest" description="Disordered" evidence="1">
    <location>
        <begin position="44"/>
        <end position="71"/>
    </location>
</feature>
<comment type="caution">
    <text evidence="2">The sequence shown here is derived from an EMBL/GenBank/DDBJ whole genome shotgun (WGS) entry which is preliminary data.</text>
</comment>
<accession>A0A2J7YP98</accession>
<sequence>MYPLAGTLLGLGVPLRDELQMLVRLPQLPEFPLRDRRVQVDAAERRGQTKSFARGRREGSGMSCLSFPSDR</sequence>
<protein>
    <submittedName>
        <fullName evidence="2">Uncharacterized protein</fullName>
    </submittedName>
</protein>
<dbReference type="AlphaFoldDB" id="A0A2J7YP98"/>
<dbReference type="EMBL" id="LJIW01000002">
    <property type="protein sequence ID" value="PNG89836.1"/>
    <property type="molecule type" value="Genomic_DNA"/>
</dbReference>
<evidence type="ECO:0000313" key="2">
    <source>
        <dbReference type="EMBL" id="PNG89836.1"/>
    </source>
</evidence>
<name>A0A2J7YP98_STRMQ</name>
<reference evidence="2 3" key="1">
    <citation type="submission" date="2015-09" db="EMBL/GenBank/DDBJ databases">
        <title>Genome sequence, genome mining and natural product profiling of a biocontrol bacterium Streptomyces malaysiensis F913.</title>
        <authorList>
            <person name="Xu Y."/>
            <person name="Wei J."/>
            <person name="Xie J."/>
            <person name="Li T."/>
            <person name="Zhou Z."/>
        </authorList>
    </citation>
    <scope>NUCLEOTIDE SEQUENCE [LARGE SCALE GENOMIC DNA]</scope>
    <source>
        <strain evidence="2 3">F913</strain>
    </source>
</reference>
<proteinExistence type="predicted"/>
<keyword evidence="3" id="KW-1185">Reference proteome</keyword>
<organism evidence="2 3">
    <name type="scientific">Streptomyces malaysiensis</name>
    <dbReference type="NCBI Taxonomy" id="92644"/>
    <lineage>
        <taxon>Bacteria</taxon>
        <taxon>Bacillati</taxon>
        <taxon>Actinomycetota</taxon>
        <taxon>Actinomycetes</taxon>
        <taxon>Kitasatosporales</taxon>
        <taxon>Streptomycetaceae</taxon>
        <taxon>Streptomyces</taxon>
        <taxon>Streptomyces violaceusniger group</taxon>
    </lineage>
</organism>
<gene>
    <name evidence="2" type="ORF">SMF913_25301</name>
</gene>
<evidence type="ECO:0000313" key="3">
    <source>
        <dbReference type="Proteomes" id="UP000236520"/>
    </source>
</evidence>